<gene>
    <name evidence="1" type="primary">ppaX</name>
    <name evidence="1" type="ORF">CUZ56_00078</name>
</gene>
<dbReference type="SUPFAM" id="SSF56784">
    <property type="entry name" value="HAD-like"/>
    <property type="match status" value="1"/>
</dbReference>
<dbReference type="PANTHER" id="PTHR43434:SF24">
    <property type="entry name" value="HYDROLASE-RELATED"/>
    <property type="match status" value="1"/>
</dbReference>
<dbReference type="GO" id="GO:0004427">
    <property type="term" value="F:inorganic diphosphate phosphatase activity"/>
    <property type="evidence" value="ECO:0007669"/>
    <property type="project" value="UniProtKB-EC"/>
</dbReference>
<dbReference type="GO" id="GO:0006281">
    <property type="term" value="P:DNA repair"/>
    <property type="evidence" value="ECO:0007669"/>
    <property type="project" value="TreeGrafter"/>
</dbReference>
<dbReference type="RefSeq" id="WP_126977126.1">
    <property type="nucleotide sequence ID" value="NZ_PQSP01000001.1"/>
</dbReference>
<dbReference type="OrthoDB" id="9782449at2"/>
<dbReference type="Pfam" id="PF13419">
    <property type="entry name" value="HAD_2"/>
    <property type="match status" value="1"/>
</dbReference>
<protein>
    <submittedName>
        <fullName evidence="1">Pyrophosphatase PpaX</fullName>
        <ecNumber evidence="1">3.6.1.1</ecNumber>
    </submittedName>
</protein>
<dbReference type="EMBL" id="PQSP01000001">
    <property type="protein sequence ID" value="RUS67603.1"/>
    <property type="molecule type" value="Genomic_DNA"/>
</dbReference>
<dbReference type="InterPro" id="IPR041492">
    <property type="entry name" value="HAD_2"/>
</dbReference>
<keyword evidence="1" id="KW-0378">Hydrolase</keyword>
<dbReference type="AlphaFoldDB" id="A0A433SFT4"/>
<dbReference type="InterPro" id="IPR023198">
    <property type="entry name" value="PGP-like_dom2"/>
</dbReference>
<evidence type="ECO:0000313" key="1">
    <source>
        <dbReference type="EMBL" id="RUS67603.1"/>
    </source>
</evidence>
<evidence type="ECO:0000313" key="2">
    <source>
        <dbReference type="Proteomes" id="UP000286947"/>
    </source>
</evidence>
<dbReference type="Gene3D" id="1.10.150.240">
    <property type="entry name" value="Putative phosphatase, domain 2"/>
    <property type="match status" value="1"/>
</dbReference>
<dbReference type="InterPro" id="IPR006439">
    <property type="entry name" value="HAD-SF_hydro_IA"/>
</dbReference>
<dbReference type="NCBIfam" id="TIGR01549">
    <property type="entry name" value="HAD-SF-IA-v1"/>
    <property type="match status" value="1"/>
</dbReference>
<name>A0A433SFT4_9BURK</name>
<sequence>MSQISQRPFDLLVFDWDGTLFDSTALIAQCIQDACRDLGCLIPDLSAAKRVIGLGLVDALKQVAPDLPQERYPELAARYRFHYFATQHQVTLFDGVPEFLQRCRDQGYMLAVATGKSRRGLDEALSSVGLKAMFDDTRTADETAGKPDPQMLNELMQVLDTPAARTLMVGDTTHDIQMAVNAHVPSLAVSYGAHTPTVLSSYTEAQGMLGIVHSIDEMAHWLERRNSNEAAI</sequence>
<dbReference type="Proteomes" id="UP000286947">
    <property type="component" value="Unassembled WGS sequence"/>
</dbReference>
<comment type="caution">
    <text evidence="1">The sequence shown here is derived from an EMBL/GenBank/DDBJ whole genome shotgun (WGS) entry which is preliminary data.</text>
</comment>
<organism evidence="1 2">
    <name type="scientific">Saezia sanguinis</name>
    <dbReference type="NCBI Taxonomy" id="1965230"/>
    <lineage>
        <taxon>Bacteria</taxon>
        <taxon>Pseudomonadati</taxon>
        <taxon>Pseudomonadota</taxon>
        <taxon>Betaproteobacteria</taxon>
        <taxon>Burkholderiales</taxon>
        <taxon>Saeziaceae</taxon>
        <taxon>Saezia</taxon>
    </lineage>
</organism>
<dbReference type="GO" id="GO:0008967">
    <property type="term" value="F:phosphoglycolate phosphatase activity"/>
    <property type="evidence" value="ECO:0007669"/>
    <property type="project" value="TreeGrafter"/>
</dbReference>
<keyword evidence="2" id="KW-1185">Reference proteome</keyword>
<dbReference type="GO" id="GO:0005829">
    <property type="term" value="C:cytosol"/>
    <property type="evidence" value="ECO:0007669"/>
    <property type="project" value="TreeGrafter"/>
</dbReference>
<dbReference type="SFLD" id="SFLDS00003">
    <property type="entry name" value="Haloacid_Dehalogenase"/>
    <property type="match status" value="1"/>
</dbReference>
<dbReference type="InterPro" id="IPR036412">
    <property type="entry name" value="HAD-like_sf"/>
</dbReference>
<dbReference type="PANTHER" id="PTHR43434">
    <property type="entry name" value="PHOSPHOGLYCOLATE PHOSPHATASE"/>
    <property type="match status" value="1"/>
</dbReference>
<reference evidence="1 2" key="1">
    <citation type="submission" date="2018-01" db="EMBL/GenBank/DDBJ databases">
        <title>Saezia sanguinis gen. nov., sp. nov., in the order Burkholderiales isolated from human blood.</title>
        <authorList>
            <person name="Medina-Pascual M.J."/>
            <person name="Valdezate S."/>
            <person name="Monzon S."/>
            <person name="Cuesta I."/>
            <person name="Carrasco G."/>
            <person name="Villalon P."/>
            <person name="Saez-Nieto J.A."/>
        </authorList>
    </citation>
    <scope>NUCLEOTIDE SEQUENCE [LARGE SCALE GENOMIC DNA]</scope>
    <source>
        <strain evidence="1 2">CNM695-12</strain>
    </source>
</reference>
<dbReference type="InterPro" id="IPR023214">
    <property type="entry name" value="HAD_sf"/>
</dbReference>
<dbReference type="InterPro" id="IPR050155">
    <property type="entry name" value="HAD-like_hydrolase_sf"/>
</dbReference>
<dbReference type="SFLD" id="SFLDG01135">
    <property type="entry name" value="C1.5.6:_HAD__Beta-PGM__Phospha"/>
    <property type="match status" value="1"/>
</dbReference>
<dbReference type="Gene3D" id="3.40.50.1000">
    <property type="entry name" value="HAD superfamily/HAD-like"/>
    <property type="match status" value="1"/>
</dbReference>
<proteinExistence type="predicted"/>
<dbReference type="EC" id="3.6.1.1" evidence="1"/>
<dbReference type="SFLD" id="SFLDG01129">
    <property type="entry name" value="C1.5:_HAD__Beta-PGM__Phosphata"/>
    <property type="match status" value="1"/>
</dbReference>
<accession>A0A433SFT4</accession>